<proteinExistence type="predicted"/>
<dbReference type="EMBL" id="JAIWYP010000006">
    <property type="protein sequence ID" value="KAH3814787.1"/>
    <property type="molecule type" value="Genomic_DNA"/>
</dbReference>
<evidence type="ECO:0000313" key="2">
    <source>
        <dbReference type="EMBL" id="KAH3814787.1"/>
    </source>
</evidence>
<reference evidence="2" key="1">
    <citation type="journal article" date="2019" name="bioRxiv">
        <title>The Genome of the Zebra Mussel, Dreissena polymorpha: A Resource for Invasive Species Research.</title>
        <authorList>
            <person name="McCartney M.A."/>
            <person name="Auch B."/>
            <person name="Kono T."/>
            <person name="Mallez S."/>
            <person name="Zhang Y."/>
            <person name="Obille A."/>
            <person name="Becker A."/>
            <person name="Abrahante J.E."/>
            <person name="Garbe J."/>
            <person name="Badalamenti J.P."/>
            <person name="Herman A."/>
            <person name="Mangelson H."/>
            <person name="Liachko I."/>
            <person name="Sullivan S."/>
            <person name="Sone E.D."/>
            <person name="Koren S."/>
            <person name="Silverstein K.A.T."/>
            <person name="Beckman K.B."/>
            <person name="Gohl D.M."/>
        </authorList>
    </citation>
    <scope>NUCLEOTIDE SEQUENCE</scope>
    <source>
        <strain evidence="2">Duluth1</strain>
        <tissue evidence="2">Whole animal</tissue>
    </source>
</reference>
<dbReference type="Proteomes" id="UP000828390">
    <property type="component" value="Unassembled WGS sequence"/>
</dbReference>
<protein>
    <submittedName>
        <fullName evidence="2">Uncharacterized protein</fullName>
    </submittedName>
</protein>
<feature type="region of interest" description="Disordered" evidence="1">
    <location>
        <begin position="44"/>
        <end position="81"/>
    </location>
</feature>
<reference evidence="2" key="2">
    <citation type="submission" date="2020-11" db="EMBL/GenBank/DDBJ databases">
        <authorList>
            <person name="McCartney M.A."/>
            <person name="Auch B."/>
            <person name="Kono T."/>
            <person name="Mallez S."/>
            <person name="Becker A."/>
            <person name="Gohl D.M."/>
            <person name="Silverstein K.A.T."/>
            <person name="Koren S."/>
            <person name="Bechman K.B."/>
            <person name="Herman A."/>
            <person name="Abrahante J.E."/>
            <person name="Garbe J."/>
        </authorList>
    </citation>
    <scope>NUCLEOTIDE SEQUENCE</scope>
    <source>
        <strain evidence="2">Duluth1</strain>
        <tissue evidence="2">Whole animal</tissue>
    </source>
</reference>
<sequence length="91" mass="9828">MAPAIRRSFPEDVDHGALALHRSTSDHMAPAILRSLPGDVTGHYMTGPFTGHSHRSLTSSVTGHTGHRSWTGPATGHRSFTGQKKKSFIII</sequence>
<keyword evidence="3" id="KW-1185">Reference proteome</keyword>
<evidence type="ECO:0000256" key="1">
    <source>
        <dbReference type="SAM" id="MobiDB-lite"/>
    </source>
</evidence>
<evidence type="ECO:0000313" key="3">
    <source>
        <dbReference type="Proteomes" id="UP000828390"/>
    </source>
</evidence>
<gene>
    <name evidence="2" type="ORF">DPMN_143298</name>
</gene>
<organism evidence="2 3">
    <name type="scientific">Dreissena polymorpha</name>
    <name type="common">Zebra mussel</name>
    <name type="synonym">Mytilus polymorpha</name>
    <dbReference type="NCBI Taxonomy" id="45954"/>
    <lineage>
        <taxon>Eukaryota</taxon>
        <taxon>Metazoa</taxon>
        <taxon>Spiralia</taxon>
        <taxon>Lophotrochozoa</taxon>
        <taxon>Mollusca</taxon>
        <taxon>Bivalvia</taxon>
        <taxon>Autobranchia</taxon>
        <taxon>Heteroconchia</taxon>
        <taxon>Euheterodonta</taxon>
        <taxon>Imparidentia</taxon>
        <taxon>Neoheterodontei</taxon>
        <taxon>Myida</taxon>
        <taxon>Dreissenoidea</taxon>
        <taxon>Dreissenidae</taxon>
        <taxon>Dreissena</taxon>
    </lineage>
</organism>
<dbReference type="AlphaFoldDB" id="A0A9D4GIW5"/>
<name>A0A9D4GIW5_DREPO</name>
<comment type="caution">
    <text evidence="2">The sequence shown here is derived from an EMBL/GenBank/DDBJ whole genome shotgun (WGS) entry which is preliminary data.</text>
</comment>
<accession>A0A9D4GIW5</accession>